<sequence length="681" mass="78368">MESIRKVYQYANPNLTLVGWMGFLGFPTYYWVWTHLFPQSYENLPLRLLCSALFLLLVLRERLPMPIRTRMPIVYLIVITTCLPFFFFFMLLMNEWSNVWVMSFMAAIFLHILLVHMTKVMFSQTFIGVGMAVLAAYVCNDFHLVISVDWRHVPIFLFIYLFGNLFYFRNQVEHESRISIAKAFGAGIAHEMRNPLSGLVASIDVIQSVLPNDKVEKRSSYALSAKDVALLREVSEEAMKIIHSGNETIDLLLTSIDENRVSRSTFKRHSANEVVKNAIESFSYKKAADRQCIRYHEEGQFEFFGSHTLLKYVIYNLVKNAFNYRNPDVFTIDITISRDETENMITVRDNGQGIAPASMEHIFKDFYTTGKSGNYGLGLPFCKKVMRSFGGTIACQSEQGHWTEFTLTFPLVKSKVVGEIKYELMKLKSVFFISEQELLCKKMVESARSSGFALTIKTAEQACLMAEYEFEYDLIFLDLSSVDLKNSQLDRLESLLHFTEARIVYLYQDAIVNRRNQSTLPLLWVETQSWLLNTAQIIDRLMFDANFDAYMPAPVRKSDDGKRVIMVVDDNDSLRKFTSLLLEKQGFEVIQREDGQEAIQALDKHHVDLILMDIEMPILDGIEASIQIRQSNQKYAHVPIIAHTGDSTPVTLERINQSGMSDYLVKPADKNKLLDKISHWI</sequence>
<evidence type="ECO:0000313" key="10">
    <source>
        <dbReference type="Proteomes" id="UP000029994"/>
    </source>
</evidence>
<dbReference type="SMART" id="SM00387">
    <property type="entry name" value="HATPase_c"/>
    <property type="match status" value="1"/>
</dbReference>
<protein>
    <recommendedName>
        <fullName evidence="2">histidine kinase</fullName>
        <ecNumber evidence="2">2.7.13.3</ecNumber>
    </recommendedName>
</protein>
<feature type="transmembrane region" description="Helical" evidence="6">
    <location>
        <begin position="44"/>
        <end position="61"/>
    </location>
</feature>
<dbReference type="InterPro" id="IPR036890">
    <property type="entry name" value="HATPase_C_sf"/>
</dbReference>
<dbReference type="SMART" id="SM00448">
    <property type="entry name" value="REC"/>
    <property type="match status" value="1"/>
</dbReference>
<keyword evidence="3 5" id="KW-0597">Phosphoprotein</keyword>
<dbReference type="GeneID" id="43683890"/>
<dbReference type="eggNOG" id="COG0784">
    <property type="taxonomic scope" value="Bacteria"/>
</dbReference>
<keyword evidence="6" id="KW-0472">Membrane</keyword>
<comment type="catalytic activity">
    <reaction evidence="1">
        <text>ATP + protein L-histidine = ADP + protein N-phospho-L-histidine.</text>
        <dbReference type="EC" id="2.7.13.3"/>
    </reaction>
</comment>
<dbReference type="STRING" id="29495.EA26_12000"/>
<dbReference type="SUPFAM" id="SSF47384">
    <property type="entry name" value="Homodimeric domain of signal transducing histidine kinase"/>
    <property type="match status" value="1"/>
</dbReference>
<dbReference type="EMBL" id="JMCG01000001">
    <property type="protein sequence ID" value="KGK11994.1"/>
    <property type="molecule type" value="Genomic_DNA"/>
</dbReference>
<evidence type="ECO:0000313" key="9">
    <source>
        <dbReference type="EMBL" id="KGK11994.1"/>
    </source>
</evidence>
<keyword evidence="4" id="KW-0378">Hydrolase</keyword>
<dbReference type="Pfam" id="PF00072">
    <property type="entry name" value="Response_reg"/>
    <property type="match status" value="1"/>
</dbReference>
<evidence type="ECO:0000256" key="5">
    <source>
        <dbReference type="PROSITE-ProRule" id="PRU00169"/>
    </source>
</evidence>
<dbReference type="InterPro" id="IPR001789">
    <property type="entry name" value="Sig_transdc_resp-reg_receiver"/>
</dbReference>
<dbReference type="PANTHER" id="PTHR43547:SF2">
    <property type="entry name" value="HYBRID SIGNAL TRANSDUCTION HISTIDINE KINASE C"/>
    <property type="match status" value="1"/>
</dbReference>
<dbReference type="GO" id="GO:0000155">
    <property type="term" value="F:phosphorelay sensor kinase activity"/>
    <property type="evidence" value="ECO:0007669"/>
    <property type="project" value="InterPro"/>
</dbReference>
<evidence type="ECO:0000256" key="3">
    <source>
        <dbReference type="ARBA" id="ARBA00022553"/>
    </source>
</evidence>
<dbReference type="Pfam" id="PF02518">
    <property type="entry name" value="HATPase_c"/>
    <property type="match status" value="1"/>
</dbReference>
<dbReference type="InterPro" id="IPR003594">
    <property type="entry name" value="HATPase_dom"/>
</dbReference>
<accession>A0A099LWE8</accession>
<dbReference type="InterPro" id="IPR004358">
    <property type="entry name" value="Sig_transdc_His_kin-like_C"/>
</dbReference>
<evidence type="ECO:0000256" key="2">
    <source>
        <dbReference type="ARBA" id="ARBA00012438"/>
    </source>
</evidence>
<dbReference type="RefSeq" id="WP_039427670.1">
    <property type="nucleotide sequence ID" value="NZ_CP061844.1"/>
</dbReference>
<feature type="modified residue" description="4-aspartylphosphate" evidence="5">
    <location>
        <position position="613"/>
    </location>
</feature>
<dbReference type="InterPro" id="IPR036097">
    <property type="entry name" value="HisK_dim/P_sf"/>
</dbReference>
<evidence type="ECO:0000256" key="6">
    <source>
        <dbReference type="SAM" id="Phobius"/>
    </source>
</evidence>
<feature type="transmembrane region" description="Helical" evidence="6">
    <location>
        <begin position="125"/>
        <end position="146"/>
    </location>
</feature>
<evidence type="ECO:0000256" key="1">
    <source>
        <dbReference type="ARBA" id="ARBA00000085"/>
    </source>
</evidence>
<dbReference type="PROSITE" id="PS50109">
    <property type="entry name" value="HIS_KIN"/>
    <property type="match status" value="1"/>
</dbReference>
<dbReference type="CDD" id="cd00082">
    <property type="entry name" value="HisKA"/>
    <property type="match status" value="1"/>
</dbReference>
<dbReference type="SUPFAM" id="SSF52172">
    <property type="entry name" value="CheY-like"/>
    <property type="match status" value="1"/>
</dbReference>
<dbReference type="PANTHER" id="PTHR43547">
    <property type="entry name" value="TWO-COMPONENT HISTIDINE KINASE"/>
    <property type="match status" value="1"/>
</dbReference>
<dbReference type="InterPro" id="IPR011006">
    <property type="entry name" value="CheY-like_superfamily"/>
</dbReference>
<dbReference type="Gene3D" id="3.40.50.2300">
    <property type="match status" value="1"/>
</dbReference>
<dbReference type="EC" id="2.7.13.3" evidence="2"/>
<keyword evidence="6" id="KW-0812">Transmembrane</keyword>
<dbReference type="CDD" id="cd17546">
    <property type="entry name" value="REC_hyHK_CKI1_RcsC-like"/>
    <property type="match status" value="1"/>
</dbReference>
<dbReference type="GO" id="GO:0016787">
    <property type="term" value="F:hydrolase activity"/>
    <property type="evidence" value="ECO:0007669"/>
    <property type="project" value="UniProtKB-KW"/>
</dbReference>
<gene>
    <name evidence="9" type="ORF">EA26_12000</name>
</gene>
<dbReference type="Gene3D" id="3.30.565.10">
    <property type="entry name" value="Histidine kinase-like ATPase, C-terminal domain"/>
    <property type="match status" value="1"/>
</dbReference>
<dbReference type="PRINTS" id="PR00344">
    <property type="entry name" value="BCTRLSENSOR"/>
</dbReference>
<feature type="domain" description="Response regulatory" evidence="8">
    <location>
        <begin position="564"/>
        <end position="681"/>
    </location>
</feature>
<dbReference type="InterPro" id="IPR003661">
    <property type="entry name" value="HisK_dim/P_dom"/>
</dbReference>
<evidence type="ECO:0000259" key="7">
    <source>
        <dbReference type="PROSITE" id="PS50109"/>
    </source>
</evidence>
<organism evidence="9 10">
    <name type="scientific">Vibrio navarrensis</name>
    <dbReference type="NCBI Taxonomy" id="29495"/>
    <lineage>
        <taxon>Bacteria</taxon>
        <taxon>Pseudomonadati</taxon>
        <taxon>Pseudomonadota</taxon>
        <taxon>Gammaproteobacteria</taxon>
        <taxon>Vibrionales</taxon>
        <taxon>Vibrionaceae</taxon>
        <taxon>Vibrio</taxon>
    </lineage>
</organism>
<feature type="transmembrane region" description="Helical" evidence="6">
    <location>
        <begin position="73"/>
        <end position="93"/>
    </location>
</feature>
<evidence type="ECO:0000256" key="4">
    <source>
        <dbReference type="ARBA" id="ARBA00022801"/>
    </source>
</evidence>
<dbReference type="Proteomes" id="UP000029994">
    <property type="component" value="Unassembled WGS sequence"/>
</dbReference>
<name>A0A099LWE8_9VIBR</name>
<dbReference type="eggNOG" id="COG2205">
    <property type="taxonomic scope" value="Bacteria"/>
</dbReference>
<feature type="domain" description="Histidine kinase" evidence="7">
    <location>
        <begin position="187"/>
        <end position="413"/>
    </location>
</feature>
<evidence type="ECO:0000259" key="8">
    <source>
        <dbReference type="PROSITE" id="PS50110"/>
    </source>
</evidence>
<dbReference type="Gene3D" id="1.10.287.130">
    <property type="match status" value="1"/>
</dbReference>
<comment type="caution">
    <text evidence="9">The sequence shown here is derived from an EMBL/GenBank/DDBJ whole genome shotgun (WGS) entry which is preliminary data.</text>
</comment>
<reference evidence="9 10" key="1">
    <citation type="submission" date="2014-04" db="EMBL/GenBank/DDBJ databases">
        <title>Genome sequencing of Vibrio navarrensis strains.</title>
        <authorList>
            <person name="Gladney L.M."/>
            <person name="Katz L.S."/>
            <person name="Marino-Ramirez L."/>
            <person name="Jordan I.K."/>
        </authorList>
    </citation>
    <scope>NUCLEOTIDE SEQUENCE [LARGE SCALE GENOMIC DNA]</scope>
    <source>
        <strain evidence="9 10">ATCC 51183</strain>
    </source>
</reference>
<keyword evidence="6" id="KW-1133">Transmembrane helix</keyword>
<dbReference type="PROSITE" id="PS50110">
    <property type="entry name" value="RESPONSE_REGULATORY"/>
    <property type="match status" value="1"/>
</dbReference>
<dbReference type="CDD" id="cd00075">
    <property type="entry name" value="HATPase"/>
    <property type="match status" value="1"/>
</dbReference>
<dbReference type="InterPro" id="IPR005467">
    <property type="entry name" value="His_kinase_dom"/>
</dbReference>
<proteinExistence type="predicted"/>
<dbReference type="AlphaFoldDB" id="A0A099LWE8"/>
<keyword evidence="10" id="KW-1185">Reference proteome</keyword>
<dbReference type="SUPFAM" id="SSF55874">
    <property type="entry name" value="ATPase domain of HSP90 chaperone/DNA topoisomerase II/histidine kinase"/>
    <property type="match status" value="1"/>
</dbReference>
<feature type="transmembrane region" description="Helical" evidence="6">
    <location>
        <begin position="12"/>
        <end position="32"/>
    </location>
</feature>
<feature type="transmembrane region" description="Helical" evidence="6">
    <location>
        <begin position="99"/>
        <end position="118"/>
    </location>
</feature>